<keyword evidence="1" id="KW-0812">Transmembrane</keyword>
<dbReference type="AlphaFoldDB" id="A0A9Q0N2N6"/>
<proteinExistence type="predicted"/>
<feature type="non-terminal residue" evidence="2">
    <location>
        <position position="87"/>
    </location>
</feature>
<accession>A0A9Q0N2N6</accession>
<dbReference type="Proteomes" id="UP001151699">
    <property type="component" value="Chromosome B"/>
</dbReference>
<keyword evidence="1" id="KW-1133">Transmembrane helix</keyword>
<keyword evidence="3" id="KW-1185">Reference proteome</keyword>
<evidence type="ECO:0000313" key="3">
    <source>
        <dbReference type="Proteomes" id="UP001151699"/>
    </source>
</evidence>
<evidence type="ECO:0000256" key="1">
    <source>
        <dbReference type="SAM" id="Phobius"/>
    </source>
</evidence>
<name>A0A9Q0N2N6_9DIPT</name>
<gene>
    <name evidence="2" type="ORF">Bhyg_07233</name>
</gene>
<comment type="caution">
    <text evidence="2">The sequence shown here is derived from an EMBL/GenBank/DDBJ whole genome shotgun (WGS) entry which is preliminary data.</text>
</comment>
<keyword evidence="1" id="KW-0472">Membrane</keyword>
<protein>
    <submittedName>
        <fullName evidence="2">Uncharacterized protein</fullName>
    </submittedName>
</protein>
<sequence length="87" mass="10385">FISKVTFYKSSNRPYVLKKLTLLIGLHEKLAECVTLLNDLFSVEMFFILMLIFTYVLFGLFSKYMRNTLQLSYIGQLEEQKTWKFKI</sequence>
<feature type="non-terminal residue" evidence="2">
    <location>
        <position position="1"/>
    </location>
</feature>
<feature type="transmembrane region" description="Helical" evidence="1">
    <location>
        <begin position="40"/>
        <end position="61"/>
    </location>
</feature>
<evidence type="ECO:0000313" key="2">
    <source>
        <dbReference type="EMBL" id="KAJ6642286.1"/>
    </source>
</evidence>
<reference evidence="2" key="1">
    <citation type="submission" date="2022-07" db="EMBL/GenBank/DDBJ databases">
        <authorList>
            <person name="Trinca V."/>
            <person name="Uliana J.V.C."/>
            <person name="Torres T.T."/>
            <person name="Ward R.J."/>
            <person name="Monesi N."/>
        </authorList>
    </citation>
    <scope>NUCLEOTIDE SEQUENCE</scope>
    <source>
        <strain evidence="2">HSMRA1968</strain>
        <tissue evidence="2">Whole embryos</tissue>
    </source>
</reference>
<dbReference type="EMBL" id="WJQU01000002">
    <property type="protein sequence ID" value="KAJ6642286.1"/>
    <property type="molecule type" value="Genomic_DNA"/>
</dbReference>
<organism evidence="2 3">
    <name type="scientific">Pseudolycoriella hygida</name>
    <dbReference type="NCBI Taxonomy" id="35572"/>
    <lineage>
        <taxon>Eukaryota</taxon>
        <taxon>Metazoa</taxon>
        <taxon>Ecdysozoa</taxon>
        <taxon>Arthropoda</taxon>
        <taxon>Hexapoda</taxon>
        <taxon>Insecta</taxon>
        <taxon>Pterygota</taxon>
        <taxon>Neoptera</taxon>
        <taxon>Endopterygota</taxon>
        <taxon>Diptera</taxon>
        <taxon>Nematocera</taxon>
        <taxon>Sciaroidea</taxon>
        <taxon>Sciaridae</taxon>
        <taxon>Pseudolycoriella</taxon>
    </lineage>
</organism>